<dbReference type="eggNOG" id="KOG1885">
    <property type="taxonomic scope" value="Eukaryota"/>
</dbReference>
<dbReference type="PRINTS" id="PR00982">
    <property type="entry name" value="TRNASYNTHLYS"/>
</dbReference>
<sequence length="637" mass="69301">MAASISQIPAGLGLQFLRPCAQRGVVGPVRSTAVAQLQLRFYHASRSLRSQSQDGRPAASPGGMVEGGTGQQKPSQTAVPERVPALLDRHHRENNVVGQPRIIRGRIDAVRRHGRKLLFIDVVSEFETMQVLVNYGVISTEDDRWRDISSDSDDWTVATGALRRGAFISVVGEMALSRNNQLSIKARRMPVILGAPSPGFDPPEVLTDEEVTARHRHLDLLANRQILDTLRLRSAAITSLRSFLDGQQFVEVQTPVLAAHAGGALARPFSAASADLGANQSLALRVAPELWLKRLVVGGFERVFEIGPCFRNEGLDSTHNPEFTMCEFYEAYASLDTLILRTENLIAKILQDVQFAASGNAGALRPWQLRGNLETVAAKFKPENKDGETGGLRRVPFIPALERALGFRLPDLDADTALEDLAALLRKHGLEPKDGSSATTLPKLLDRLGGEYVERESCGDKAVFVTHHPACMAPLARSARCAETGQMVALRAELFVDGVELANMYEEENDPDEQERKFREQARLLRQQQRGKMQRSFDQGAANHAAVDAGIEAADMDEAEAEAEASGALPTGSDASYVKALRAGMPPTGGWGCGIERLVMVLSGAPRIRDVLSFGNLRNVVSVSRPEKEDLTTSSSA</sequence>
<protein>
    <submittedName>
        <fullName evidence="7">Lysyl-tRNA synthetase</fullName>
    </submittedName>
</protein>
<dbReference type="AlphaFoldDB" id="A0A0C4DKY5"/>
<dbReference type="GO" id="GO:0005739">
    <property type="term" value="C:mitochondrion"/>
    <property type="evidence" value="ECO:0007669"/>
    <property type="project" value="TreeGrafter"/>
</dbReference>
<reference evidence="9" key="2">
    <citation type="submission" date="2010-05" db="EMBL/GenBank/DDBJ databases">
        <title>The genome sequence of Magnaporthe poae strain ATCC 64411.</title>
        <authorList>
            <person name="Ma L.-J."/>
            <person name="Dead R."/>
            <person name="Young S."/>
            <person name="Zeng Q."/>
            <person name="Koehrsen M."/>
            <person name="Alvarado L."/>
            <person name="Berlin A."/>
            <person name="Chapman S.B."/>
            <person name="Chen Z."/>
            <person name="Freedman E."/>
            <person name="Gellesch M."/>
            <person name="Goldberg J."/>
            <person name="Griggs A."/>
            <person name="Gujja S."/>
            <person name="Heilman E.R."/>
            <person name="Heiman D."/>
            <person name="Hepburn T."/>
            <person name="Howarth C."/>
            <person name="Jen D."/>
            <person name="Larson L."/>
            <person name="Mehta T."/>
            <person name="Neiman D."/>
            <person name="Pearson M."/>
            <person name="Roberts A."/>
            <person name="Saif S."/>
            <person name="Shea T."/>
            <person name="Shenoy N."/>
            <person name="Sisk P."/>
            <person name="Stolte C."/>
            <person name="Sykes S."/>
            <person name="Walk T."/>
            <person name="White J."/>
            <person name="Yandava C."/>
            <person name="Haas B."/>
            <person name="Nusbaum C."/>
            <person name="Birren B."/>
        </authorList>
    </citation>
    <scope>NUCLEOTIDE SEQUENCE [LARGE SCALE GENOMIC DNA]</scope>
    <source>
        <strain evidence="9">ATCC 64411 / 73-15</strain>
    </source>
</reference>
<dbReference type="EMBL" id="ADBL01000097">
    <property type="status" value="NOT_ANNOTATED_CDS"/>
    <property type="molecule type" value="Genomic_DNA"/>
</dbReference>
<dbReference type="Proteomes" id="UP000011715">
    <property type="component" value="Unassembled WGS sequence"/>
</dbReference>
<gene>
    <name evidence="7" type="ORF">MAPG_00417</name>
</gene>
<feature type="domain" description="Aminoacyl-transfer RNA synthetases class-II family profile" evidence="6">
    <location>
        <begin position="230"/>
        <end position="626"/>
    </location>
</feature>
<evidence type="ECO:0000256" key="5">
    <source>
        <dbReference type="SAM" id="MobiDB-lite"/>
    </source>
</evidence>
<feature type="region of interest" description="Disordered" evidence="5">
    <location>
        <begin position="48"/>
        <end position="79"/>
    </location>
</feature>
<dbReference type="SUPFAM" id="SSF50249">
    <property type="entry name" value="Nucleic acid-binding proteins"/>
    <property type="match status" value="1"/>
</dbReference>
<keyword evidence="3" id="KW-0067">ATP-binding</keyword>
<reference evidence="7" key="3">
    <citation type="submission" date="2011-03" db="EMBL/GenBank/DDBJ databases">
        <title>Annotation of Magnaporthe poae ATCC 64411.</title>
        <authorList>
            <person name="Ma L.-J."/>
            <person name="Dead R."/>
            <person name="Young S.K."/>
            <person name="Zeng Q."/>
            <person name="Gargeya S."/>
            <person name="Fitzgerald M."/>
            <person name="Haas B."/>
            <person name="Abouelleil A."/>
            <person name="Alvarado L."/>
            <person name="Arachchi H.M."/>
            <person name="Berlin A."/>
            <person name="Brown A."/>
            <person name="Chapman S.B."/>
            <person name="Chen Z."/>
            <person name="Dunbar C."/>
            <person name="Freedman E."/>
            <person name="Gearin G."/>
            <person name="Gellesch M."/>
            <person name="Goldberg J."/>
            <person name="Griggs A."/>
            <person name="Gujja S."/>
            <person name="Heiman D."/>
            <person name="Howarth C."/>
            <person name="Larson L."/>
            <person name="Lui A."/>
            <person name="MacDonald P.J.P."/>
            <person name="Mehta T."/>
            <person name="Montmayeur A."/>
            <person name="Murphy C."/>
            <person name="Neiman D."/>
            <person name="Pearson M."/>
            <person name="Priest M."/>
            <person name="Roberts A."/>
            <person name="Saif S."/>
            <person name="Shea T."/>
            <person name="Shenoy N."/>
            <person name="Sisk P."/>
            <person name="Stolte C."/>
            <person name="Sykes S."/>
            <person name="Yandava C."/>
            <person name="Wortman J."/>
            <person name="Nusbaum C."/>
            <person name="Birren B."/>
        </authorList>
    </citation>
    <scope>NUCLEOTIDE SEQUENCE</scope>
    <source>
        <strain evidence="7">ATCC 64411</strain>
    </source>
</reference>
<dbReference type="OrthoDB" id="21243at2759"/>
<evidence type="ECO:0000259" key="6">
    <source>
        <dbReference type="PROSITE" id="PS50862"/>
    </source>
</evidence>
<dbReference type="Gene3D" id="2.40.50.140">
    <property type="entry name" value="Nucleic acid-binding proteins"/>
    <property type="match status" value="1"/>
</dbReference>
<dbReference type="InterPro" id="IPR018149">
    <property type="entry name" value="Lys-tRNA-synth_II_C"/>
</dbReference>
<evidence type="ECO:0000256" key="3">
    <source>
        <dbReference type="ARBA" id="ARBA00022840"/>
    </source>
</evidence>
<dbReference type="EnsemblFungi" id="MAPG_00417T0">
    <property type="protein sequence ID" value="MAPG_00417T0"/>
    <property type="gene ID" value="MAPG_00417"/>
</dbReference>
<dbReference type="GO" id="GO:0000049">
    <property type="term" value="F:tRNA binding"/>
    <property type="evidence" value="ECO:0007669"/>
    <property type="project" value="TreeGrafter"/>
</dbReference>
<dbReference type="GO" id="GO:0070154">
    <property type="term" value="P:mitochondrial lysyl-tRNA aminoacylation"/>
    <property type="evidence" value="ECO:0007669"/>
    <property type="project" value="TreeGrafter"/>
</dbReference>
<reference evidence="8" key="4">
    <citation type="journal article" date="2015" name="G3 (Bethesda)">
        <title>Genome sequences of three phytopathogenic species of the Magnaporthaceae family of fungi.</title>
        <authorList>
            <person name="Okagaki L.H."/>
            <person name="Nunes C.C."/>
            <person name="Sailsbery J."/>
            <person name="Clay B."/>
            <person name="Brown D."/>
            <person name="John T."/>
            <person name="Oh Y."/>
            <person name="Young N."/>
            <person name="Fitzgerald M."/>
            <person name="Haas B.J."/>
            <person name="Zeng Q."/>
            <person name="Young S."/>
            <person name="Adiconis X."/>
            <person name="Fan L."/>
            <person name="Levin J.Z."/>
            <person name="Mitchell T.K."/>
            <person name="Okubara P.A."/>
            <person name="Farman M.L."/>
            <person name="Kohn L.M."/>
            <person name="Birren B."/>
            <person name="Ma L.-J."/>
            <person name="Dean R.A."/>
        </authorList>
    </citation>
    <scope>NUCLEOTIDE SEQUENCE</scope>
    <source>
        <strain evidence="8">ATCC 64411 / 73-15</strain>
    </source>
</reference>
<keyword evidence="1" id="KW-0436">Ligase</keyword>
<proteinExistence type="predicted"/>
<dbReference type="STRING" id="644358.A0A0C4DKY5"/>
<evidence type="ECO:0000256" key="4">
    <source>
        <dbReference type="ARBA" id="ARBA00023146"/>
    </source>
</evidence>
<dbReference type="PROSITE" id="PS50862">
    <property type="entry name" value="AA_TRNA_LIGASE_II"/>
    <property type="match status" value="1"/>
</dbReference>
<dbReference type="Pfam" id="PF00152">
    <property type="entry name" value="tRNA-synt_2"/>
    <property type="match status" value="2"/>
</dbReference>
<dbReference type="EMBL" id="GL876966">
    <property type="protein sequence ID" value="KLU81327.1"/>
    <property type="molecule type" value="Genomic_DNA"/>
</dbReference>
<name>A0A0C4DKY5_MAGP6</name>
<keyword evidence="4 7" id="KW-0030">Aminoacyl-tRNA synthetase</keyword>
<reference evidence="7" key="1">
    <citation type="submission" date="2010-05" db="EMBL/GenBank/DDBJ databases">
        <title>The Genome Sequence of Magnaporthe poae strain ATCC 64411.</title>
        <authorList>
            <consortium name="The Broad Institute Genome Sequencing Platform"/>
            <consortium name="Broad Institute Genome Sequencing Center for Infectious Disease"/>
            <person name="Ma L.-J."/>
            <person name="Dead R."/>
            <person name="Young S."/>
            <person name="Zeng Q."/>
            <person name="Koehrsen M."/>
            <person name="Alvarado L."/>
            <person name="Berlin A."/>
            <person name="Chapman S.B."/>
            <person name="Chen Z."/>
            <person name="Freedman E."/>
            <person name="Gellesch M."/>
            <person name="Goldberg J."/>
            <person name="Griggs A."/>
            <person name="Gujja S."/>
            <person name="Heilman E.R."/>
            <person name="Heiman D."/>
            <person name="Hepburn T."/>
            <person name="Howarth C."/>
            <person name="Jen D."/>
            <person name="Larson L."/>
            <person name="Mehta T."/>
            <person name="Neiman D."/>
            <person name="Pearson M."/>
            <person name="Roberts A."/>
            <person name="Saif S."/>
            <person name="Shea T."/>
            <person name="Shenoy N."/>
            <person name="Sisk P."/>
            <person name="Stolte C."/>
            <person name="Sykes S."/>
            <person name="Walk T."/>
            <person name="White J."/>
            <person name="Yandava C."/>
            <person name="Haas B."/>
            <person name="Nusbaum C."/>
            <person name="Birren B."/>
        </authorList>
    </citation>
    <scope>NUCLEOTIDE SEQUENCE</scope>
    <source>
        <strain evidence="7">ATCC 64411</strain>
    </source>
</reference>
<dbReference type="InterPro" id="IPR012340">
    <property type="entry name" value="NA-bd_OB-fold"/>
</dbReference>
<dbReference type="GO" id="GO:0004824">
    <property type="term" value="F:lysine-tRNA ligase activity"/>
    <property type="evidence" value="ECO:0007669"/>
    <property type="project" value="InterPro"/>
</dbReference>
<evidence type="ECO:0000313" key="8">
    <source>
        <dbReference type="EnsemblFungi" id="MAPG_00417T0"/>
    </source>
</evidence>
<organism evidence="8 9">
    <name type="scientific">Magnaporthiopsis poae (strain ATCC 64411 / 73-15)</name>
    <name type="common">Kentucky bluegrass fungus</name>
    <name type="synonym">Magnaporthe poae</name>
    <dbReference type="NCBI Taxonomy" id="644358"/>
    <lineage>
        <taxon>Eukaryota</taxon>
        <taxon>Fungi</taxon>
        <taxon>Dikarya</taxon>
        <taxon>Ascomycota</taxon>
        <taxon>Pezizomycotina</taxon>
        <taxon>Sordariomycetes</taxon>
        <taxon>Sordariomycetidae</taxon>
        <taxon>Magnaporthales</taxon>
        <taxon>Magnaporthaceae</taxon>
        <taxon>Magnaporthiopsis</taxon>
    </lineage>
</organism>
<keyword evidence="2" id="KW-0547">Nucleotide-binding</keyword>
<evidence type="ECO:0000256" key="2">
    <source>
        <dbReference type="ARBA" id="ARBA00022741"/>
    </source>
</evidence>
<evidence type="ECO:0000313" key="9">
    <source>
        <dbReference type="Proteomes" id="UP000011715"/>
    </source>
</evidence>
<dbReference type="PANTHER" id="PTHR42918">
    <property type="entry name" value="LYSYL-TRNA SYNTHETASE"/>
    <property type="match status" value="1"/>
</dbReference>
<dbReference type="InterPro" id="IPR006195">
    <property type="entry name" value="aa-tRNA-synth_II"/>
</dbReference>
<dbReference type="GO" id="GO:0005524">
    <property type="term" value="F:ATP binding"/>
    <property type="evidence" value="ECO:0007669"/>
    <property type="project" value="UniProtKB-KW"/>
</dbReference>
<dbReference type="InterPro" id="IPR045864">
    <property type="entry name" value="aa-tRNA-synth_II/BPL/LPL"/>
</dbReference>
<dbReference type="InterPro" id="IPR004364">
    <property type="entry name" value="Aa-tRNA-synt_II"/>
</dbReference>
<evidence type="ECO:0000313" key="7">
    <source>
        <dbReference type="EMBL" id="KLU81327.1"/>
    </source>
</evidence>
<dbReference type="VEuPathDB" id="FungiDB:MAPG_00417"/>
<dbReference type="PANTHER" id="PTHR42918:SF5">
    <property type="entry name" value="LYSINE--TRNA LIGASE, MITOCHONDRIAL"/>
    <property type="match status" value="1"/>
</dbReference>
<dbReference type="SUPFAM" id="SSF55681">
    <property type="entry name" value="Class II aaRS and biotin synthetases"/>
    <property type="match status" value="1"/>
</dbReference>
<reference evidence="8" key="5">
    <citation type="submission" date="2015-06" db="UniProtKB">
        <authorList>
            <consortium name="EnsemblFungi"/>
        </authorList>
    </citation>
    <scope>IDENTIFICATION</scope>
    <source>
        <strain evidence="8">ATCC 64411</strain>
    </source>
</reference>
<dbReference type="Gene3D" id="3.30.930.10">
    <property type="entry name" value="Bira Bifunctional Protein, Domain 2"/>
    <property type="match status" value="1"/>
</dbReference>
<keyword evidence="9" id="KW-1185">Reference proteome</keyword>
<accession>A0A0C4DKY5</accession>
<evidence type="ECO:0000256" key="1">
    <source>
        <dbReference type="ARBA" id="ARBA00022598"/>
    </source>
</evidence>